<name>A0A2J5HF99_9EURO</name>
<sequence length="124" mass="13435">MKPTTALLALLAPLAATAVRVCNEGDVAIGFDSNKQAAMIANDCNAFHSIQSTDVCVGWDGNHQVRCMNNNTEIDVVKIRKEEAKGFDFYSICTRLAKSGNQNQCDNGVEVKWCCGGHAWVPDS</sequence>
<keyword evidence="3" id="KW-1185">Reference proteome</keyword>
<dbReference type="EMBL" id="KZ559643">
    <property type="protein sequence ID" value="PLN75587.1"/>
    <property type="molecule type" value="Genomic_DNA"/>
</dbReference>
<evidence type="ECO:0000256" key="1">
    <source>
        <dbReference type="SAM" id="SignalP"/>
    </source>
</evidence>
<organism evidence="2 3">
    <name type="scientific">Aspergillus taichungensis</name>
    <dbReference type="NCBI Taxonomy" id="482145"/>
    <lineage>
        <taxon>Eukaryota</taxon>
        <taxon>Fungi</taxon>
        <taxon>Dikarya</taxon>
        <taxon>Ascomycota</taxon>
        <taxon>Pezizomycotina</taxon>
        <taxon>Eurotiomycetes</taxon>
        <taxon>Eurotiomycetidae</taxon>
        <taxon>Eurotiales</taxon>
        <taxon>Aspergillaceae</taxon>
        <taxon>Aspergillus</taxon>
        <taxon>Aspergillus subgen. Circumdati</taxon>
    </lineage>
</organism>
<accession>A0A2J5HF99</accession>
<evidence type="ECO:0000313" key="3">
    <source>
        <dbReference type="Proteomes" id="UP000235023"/>
    </source>
</evidence>
<evidence type="ECO:0008006" key="4">
    <source>
        <dbReference type="Google" id="ProtNLM"/>
    </source>
</evidence>
<feature type="signal peptide" evidence="1">
    <location>
        <begin position="1"/>
        <end position="18"/>
    </location>
</feature>
<feature type="chain" id="PRO_5014374972" description="Cyanovirin-N domain-containing protein" evidence="1">
    <location>
        <begin position="19"/>
        <end position="124"/>
    </location>
</feature>
<keyword evidence="1" id="KW-0732">Signal</keyword>
<reference evidence="3" key="1">
    <citation type="submission" date="2017-12" db="EMBL/GenBank/DDBJ databases">
        <authorList>
            <consortium name="DOE Joint Genome Institute"/>
            <person name="Mondo S.J."/>
            <person name="Kjaerbolling I."/>
            <person name="Vesth T.C."/>
            <person name="Frisvad J.C."/>
            <person name="Nybo J.L."/>
            <person name="Theobald S."/>
            <person name="Kuo A."/>
            <person name="Bowyer P."/>
            <person name="Matsuda Y."/>
            <person name="Lyhne E.K."/>
            <person name="Kogle M.E."/>
            <person name="Clum A."/>
            <person name="Lipzen A."/>
            <person name="Salamov A."/>
            <person name="Ngan C.Y."/>
            <person name="Daum C."/>
            <person name="Chiniquy J."/>
            <person name="Barry K."/>
            <person name="LaButti K."/>
            <person name="Haridas S."/>
            <person name="Simmons B.A."/>
            <person name="Magnuson J.K."/>
            <person name="Mortensen U.H."/>
            <person name="Larsen T.O."/>
            <person name="Grigoriev I.V."/>
            <person name="Baker S.E."/>
            <person name="Andersen M.R."/>
            <person name="Nordberg H.P."/>
            <person name="Cantor M.N."/>
            <person name="Hua S.X."/>
        </authorList>
    </citation>
    <scope>NUCLEOTIDE SEQUENCE [LARGE SCALE GENOMIC DNA]</scope>
    <source>
        <strain evidence="3">IBT 19404</strain>
    </source>
</reference>
<proteinExistence type="predicted"/>
<dbReference type="Proteomes" id="UP000235023">
    <property type="component" value="Unassembled WGS sequence"/>
</dbReference>
<gene>
    <name evidence="2" type="ORF">BDW42DRAFT_197674</name>
</gene>
<dbReference type="AlphaFoldDB" id="A0A2J5HF99"/>
<evidence type="ECO:0000313" key="2">
    <source>
        <dbReference type="EMBL" id="PLN75587.1"/>
    </source>
</evidence>
<protein>
    <recommendedName>
        <fullName evidence="4">Cyanovirin-N domain-containing protein</fullName>
    </recommendedName>
</protein>